<dbReference type="Pfam" id="PF03544">
    <property type="entry name" value="TonB_C"/>
    <property type="match status" value="1"/>
</dbReference>
<keyword evidence="3 10" id="KW-0813">Transport</keyword>
<comment type="caution">
    <text evidence="13">The sequence shown here is derived from an EMBL/GenBank/DDBJ whole genome shotgun (WGS) entry which is preliminary data.</text>
</comment>
<keyword evidence="8" id="KW-1133">Transmembrane helix</keyword>
<evidence type="ECO:0000256" key="8">
    <source>
        <dbReference type="ARBA" id="ARBA00022989"/>
    </source>
</evidence>
<feature type="region of interest" description="Disordered" evidence="11">
    <location>
        <begin position="99"/>
        <end position="143"/>
    </location>
</feature>
<dbReference type="PROSITE" id="PS52015">
    <property type="entry name" value="TONB_CTD"/>
    <property type="match status" value="1"/>
</dbReference>
<proteinExistence type="inferred from homology"/>
<dbReference type="EMBL" id="LQQU01000032">
    <property type="protein sequence ID" value="KZE29782.1"/>
    <property type="molecule type" value="Genomic_DNA"/>
</dbReference>
<dbReference type="GO" id="GO:0098797">
    <property type="term" value="C:plasma membrane protein complex"/>
    <property type="evidence" value="ECO:0007669"/>
    <property type="project" value="TreeGrafter"/>
</dbReference>
<dbReference type="PRINTS" id="PR01374">
    <property type="entry name" value="TONBPROTEIN"/>
</dbReference>
<dbReference type="Gene3D" id="3.30.1150.10">
    <property type="match status" value="1"/>
</dbReference>
<protein>
    <recommendedName>
        <fullName evidence="10">Protein TonB</fullName>
    </recommendedName>
</protein>
<feature type="compositionally biased region" description="Pro residues" evidence="11">
    <location>
        <begin position="51"/>
        <end position="61"/>
    </location>
</feature>
<evidence type="ECO:0000256" key="7">
    <source>
        <dbReference type="ARBA" id="ARBA00022927"/>
    </source>
</evidence>
<dbReference type="PANTHER" id="PTHR33446:SF2">
    <property type="entry name" value="PROTEIN TONB"/>
    <property type="match status" value="1"/>
</dbReference>
<dbReference type="AlphaFoldDB" id="A0A161SEI7"/>
<feature type="domain" description="TonB C-terminal" evidence="12">
    <location>
        <begin position="131"/>
        <end position="225"/>
    </location>
</feature>
<dbReference type="InterPro" id="IPR051045">
    <property type="entry name" value="TonB-dependent_transducer"/>
</dbReference>
<dbReference type="NCBIfam" id="TIGR01352">
    <property type="entry name" value="tonB_Cterm"/>
    <property type="match status" value="1"/>
</dbReference>
<keyword evidence="14" id="KW-1185">Reference proteome</keyword>
<evidence type="ECO:0000256" key="5">
    <source>
        <dbReference type="ARBA" id="ARBA00022519"/>
    </source>
</evidence>
<evidence type="ECO:0000256" key="11">
    <source>
        <dbReference type="SAM" id="MobiDB-lite"/>
    </source>
</evidence>
<dbReference type="GO" id="GO:0015031">
    <property type="term" value="P:protein transport"/>
    <property type="evidence" value="ECO:0007669"/>
    <property type="project" value="UniProtKB-UniRule"/>
</dbReference>
<comment type="subcellular location">
    <subcellularLocation>
        <location evidence="1 10">Cell inner membrane</location>
        <topology evidence="1 10">Single-pass membrane protein</topology>
        <orientation evidence="1 10">Periplasmic side</orientation>
    </subcellularLocation>
</comment>
<evidence type="ECO:0000259" key="12">
    <source>
        <dbReference type="PROSITE" id="PS52015"/>
    </source>
</evidence>
<comment type="function">
    <text evidence="10">Interacts with outer membrane receptor proteins that carry out high-affinity binding and energy dependent uptake into the periplasmic space of specific substrates. It could act to transduce energy from the cytoplasmic membrane to specific energy-requiring processes in the outer membrane, resulting in the release into the periplasm of ligands bound by these outer membrane proteins.</text>
</comment>
<gene>
    <name evidence="13" type="ORF">AVW16_13295</name>
</gene>
<keyword evidence="5 10" id="KW-0997">Cell inner membrane</keyword>
<dbReference type="Proteomes" id="UP000076625">
    <property type="component" value="Unassembled WGS sequence"/>
</dbReference>
<dbReference type="SUPFAM" id="SSF74653">
    <property type="entry name" value="TolA/TonB C-terminal domain"/>
    <property type="match status" value="1"/>
</dbReference>
<keyword evidence="10" id="KW-0735">Signal-anchor</keyword>
<dbReference type="GO" id="GO:0031992">
    <property type="term" value="F:energy transducer activity"/>
    <property type="evidence" value="ECO:0007669"/>
    <property type="project" value="InterPro"/>
</dbReference>
<dbReference type="GO" id="GO:0015891">
    <property type="term" value="P:siderophore transport"/>
    <property type="evidence" value="ECO:0007669"/>
    <property type="project" value="InterPro"/>
</dbReference>
<evidence type="ECO:0000256" key="4">
    <source>
        <dbReference type="ARBA" id="ARBA00022475"/>
    </source>
</evidence>
<name>A0A161SEI7_9NEIS</name>
<evidence type="ECO:0000256" key="6">
    <source>
        <dbReference type="ARBA" id="ARBA00022692"/>
    </source>
</evidence>
<evidence type="ECO:0000256" key="9">
    <source>
        <dbReference type="ARBA" id="ARBA00023136"/>
    </source>
</evidence>
<organism evidence="13 14">
    <name type="scientific">Crenobacter luteus</name>
    <dbReference type="NCBI Taxonomy" id="1452487"/>
    <lineage>
        <taxon>Bacteria</taxon>
        <taxon>Pseudomonadati</taxon>
        <taxon>Pseudomonadota</taxon>
        <taxon>Betaproteobacteria</taxon>
        <taxon>Neisseriales</taxon>
        <taxon>Neisseriaceae</taxon>
        <taxon>Crenobacter</taxon>
    </lineage>
</organism>
<comment type="similarity">
    <text evidence="2 10">Belongs to the TonB family.</text>
</comment>
<dbReference type="InterPro" id="IPR003538">
    <property type="entry name" value="TonB"/>
</dbReference>
<evidence type="ECO:0000256" key="3">
    <source>
        <dbReference type="ARBA" id="ARBA00022448"/>
    </source>
</evidence>
<evidence type="ECO:0000313" key="14">
    <source>
        <dbReference type="Proteomes" id="UP000076625"/>
    </source>
</evidence>
<reference evidence="14" key="1">
    <citation type="submission" date="2016-01" db="EMBL/GenBank/DDBJ databases">
        <title>Draft genome of Chromobacterium sp. F49.</title>
        <authorList>
            <person name="Hong K.W."/>
        </authorList>
    </citation>
    <scope>NUCLEOTIDE SEQUENCE [LARGE SCALE GENOMIC DNA]</scope>
    <source>
        <strain evidence="14">CN10</strain>
    </source>
</reference>
<evidence type="ECO:0000256" key="10">
    <source>
        <dbReference type="RuleBase" id="RU362123"/>
    </source>
</evidence>
<keyword evidence="4 10" id="KW-1003">Cell membrane</keyword>
<dbReference type="GO" id="GO:0030288">
    <property type="term" value="C:outer membrane-bounded periplasmic space"/>
    <property type="evidence" value="ECO:0007669"/>
    <property type="project" value="InterPro"/>
</dbReference>
<dbReference type="STRING" id="1452487.AVW16_13295"/>
<evidence type="ECO:0000256" key="1">
    <source>
        <dbReference type="ARBA" id="ARBA00004383"/>
    </source>
</evidence>
<dbReference type="InterPro" id="IPR006260">
    <property type="entry name" value="TonB/TolA_C"/>
</dbReference>
<dbReference type="InterPro" id="IPR037682">
    <property type="entry name" value="TonB_C"/>
</dbReference>
<keyword evidence="9" id="KW-0472">Membrane</keyword>
<dbReference type="GO" id="GO:0055085">
    <property type="term" value="P:transmembrane transport"/>
    <property type="evidence" value="ECO:0007669"/>
    <property type="project" value="InterPro"/>
</dbReference>
<evidence type="ECO:0000256" key="2">
    <source>
        <dbReference type="ARBA" id="ARBA00006555"/>
    </source>
</evidence>
<accession>A0A161SEI7</accession>
<keyword evidence="6" id="KW-0812">Transmembrane</keyword>
<keyword evidence="7 10" id="KW-0653">Protein transport</keyword>
<dbReference type="PANTHER" id="PTHR33446">
    <property type="entry name" value="PROTEIN TONB-RELATED"/>
    <property type="match status" value="1"/>
</dbReference>
<evidence type="ECO:0000313" key="13">
    <source>
        <dbReference type="EMBL" id="KZE29782.1"/>
    </source>
</evidence>
<feature type="region of interest" description="Disordered" evidence="11">
    <location>
        <begin position="47"/>
        <end position="83"/>
    </location>
</feature>
<sequence length="225" mass="23650">MNENRLQTLAFGGVLLAHVGVGALLVGIAQARDVVVPPKVESLTMISLAPAPQPAPRPAPEPQKRPEPKPAPHKVAQKAPKPQAPKLLTARAPAATATPTFTAPAEPAPAPQSAPAAAGGEKADKPVAVTPPTHRGGYLNNPRPAYPPLSLELGEEGKVLMRVLVSAAGRAESVEVAKSSGFPRLDRAARTAVQEWRFTPARRGDEPISFTYTFAVDFSIKQTQP</sequence>